<comment type="subcellular location">
    <subcellularLocation>
        <location evidence="3">Cytoplasm</location>
    </subcellularLocation>
    <subcellularLocation>
        <location evidence="2">Nucleus</location>
    </subcellularLocation>
</comment>
<evidence type="ECO:0000256" key="2">
    <source>
        <dbReference type="ARBA" id="ARBA00004123"/>
    </source>
</evidence>
<dbReference type="EMBL" id="VEVO01000017">
    <property type="protein sequence ID" value="KAF0028120.1"/>
    <property type="molecule type" value="Genomic_DNA"/>
</dbReference>
<evidence type="ECO:0000313" key="15">
    <source>
        <dbReference type="EMBL" id="KAF0028120.1"/>
    </source>
</evidence>
<dbReference type="SUPFAM" id="SSF52058">
    <property type="entry name" value="L domain-like"/>
    <property type="match status" value="1"/>
</dbReference>
<dbReference type="GO" id="GO:0008237">
    <property type="term" value="F:metallopeptidase activity"/>
    <property type="evidence" value="ECO:0007669"/>
    <property type="project" value="UniProtKB-KW"/>
</dbReference>
<sequence>MAGSSTAQKTWDMSNSMQEVQSIDEIYKYDKKQQQEILAAKPWTKDHHYFKYCKISALALLKMVMHARSGGNLEVMGLMLGKVDGETMIIMDSFALPVEGTETRVNAQAAAYEYMAAYIENAKQVGRLENAIGWYHSHPGYGCWLSGIDVSTQMLNQQFQEPFVAVVIDPTRTISAGKVNLGAFRTYPKGYKPPDEGPSEYQTIPLNKIEDFGVHCKQYYALEVTYFKSSLDRKLLELLWNKYWVNTLSSSSLLTIFSLATKIQTAEIFAHFRFAGVGHWLAASAVSTATAFLWPQTERPHLTLFSALHLRRSSQSTREGDISTCRNLTVLYLYDNQITDICNLGFASNLTHLYMQNNSIAHIDNLSNLRMLSKLYLSGNRIAVVEGLERLTELKELHLENQKLAPGEKLLFDPRTLLSLAGSLCVLNINNNKMDDVRDLAVLKKLHSFTAADNKLRNTEELEDVIGVWPQLLQLDLRGNPVCKTPKYRDRLITACTSLEVFDGREIKEMTRQFLVNWKASKDGKKKKNNTHMLAGLSTKMADAVQTVRRGERTVPDHLERIRVRESRPVVVHLAASGLNQFVRNNFIIA</sequence>
<dbReference type="InterPro" id="IPR050242">
    <property type="entry name" value="JAMM_MPN+_peptidase_M67A"/>
</dbReference>
<evidence type="ECO:0000256" key="12">
    <source>
        <dbReference type="ARBA" id="ARBA00023049"/>
    </source>
</evidence>
<dbReference type="AlphaFoldDB" id="A0A6A4S942"/>
<comment type="caution">
    <text evidence="15">The sequence shown here is derived from an EMBL/GenBank/DDBJ whole genome shotgun (WGS) entry which is preliminary data.</text>
</comment>
<dbReference type="GO" id="GO:0008180">
    <property type="term" value="C:COP9 signalosome"/>
    <property type="evidence" value="ECO:0007669"/>
    <property type="project" value="UniProtKB-KW"/>
</dbReference>
<dbReference type="SUPFAM" id="SSF102712">
    <property type="entry name" value="JAB1/MPN domain"/>
    <property type="match status" value="1"/>
</dbReference>
<organism evidence="15 16">
    <name type="scientific">Scophthalmus maximus</name>
    <name type="common">Turbot</name>
    <name type="synonym">Psetta maxima</name>
    <dbReference type="NCBI Taxonomy" id="52904"/>
    <lineage>
        <taxon>Eukaryota</taxon>
        <taxon>Metazoa</taxon>
        <taxon>Chordata</taxon>
        <taxon>Craniata</taxon>
        <taxon>Vertebrata</taxon>
        <taxon>Euteleostomi</taxon>
        <taxon>Actinopterygii</taxon>
        <taxon>Neopterygii</taxon>
        <taxon>Teleostei</taxon>
        <taxon>Neoteleostei</taxon>
        <taxon>Acanthomorphata</taxon>
        <taxon>Carangaria</taxon>
        <taxon>Pleuronectiformes</taxon>
        <taxon>Pleuronectoidei</taxon>
        <taxon>Scophthalmidae</taxon>
        <taxon>Scophthalmus</taxon>
    </lineage>
</organism>
<dbReference type="GO" id="GO:0046872">
    <property type="term" value="F:metal ion binding"/>
    <property type="evidence" value="ECO:0007669"/>
    <property type="project" value="UniProtKB-KW"/>
</dbReference>
<dbReference type="CDD" id="cd21340">
    <property type="entry name" value="PPP1R42"/>
    <property type="match status" value="1"/>
</dbReference>
<evidence type="ECO:0000256" key="13">
    <source>
        <dbReference type="ARBA" id="ARBA00023242"/>
    </source>
</evidence>
<dbReference type="CDD" id="cd08069">
    <property type="entry name" value="MPN_RPN11_CSN5"/>
    <property type="match status" value="1"/>
</dbReference>
<dbReference type="InterPro" id="IPR032675">
    <property type="entry name" value="LRR_dom_sf"/>
</dbReference>
<evidence type="ECO:0000256" key="11">
    <source>
        <dbReference type="ARBA" id="ARBA00022833"/>
    </source>
</evidence>
<dbReference type="Pfam" id="PF13855">
    <property type="entry name" value="LRR_8"/>
    <property type="match status" value="1"/>
</dbReference>
<proteinExistence type="inferred from homology"/>
<evidence type="ECO:0000256" key="10">
    <source>
        <dbReference type="ARBA" id="ARBA00022801"/>
    </source>
</evidence>
<dbReference type="SMART" id="SM00365">
    <property type="entry name" value="LRR_SD22"/>
    <property type="match status" value="4"/>
</dbReference>
<dbReference type="Proteomes" id="UP000438429">
    <property type="component" value="Unassembled WGS sequence"/>
</dbReference>
<feature type="domain" description="MPN" evidence="14">
    <location>
        <begin position="53"/>
        <end position="190"/>
    </location>
</feature>
<gene>
    <name evidence="15" type="ORF">F2P81_019207</name>
</gene>
<name>A0A6A4S942_SCOMX</name>
<protein>
    <recommendedName>
        <fullName evidence="5">COP9 signalosome complex subunit 5</fullName>
    </recommendedName>
</protein>
<evidence type="ECO:0000256" key="1">
    <source>
        <dbReference type="ARBA" id="ARBA00001968"/>
    </source>
</evidence>
<keyword evidence="7" id="KW-0645">Protease</keyword>
<evidence type="ECO:0000256" key="7">
    <source>
        <dbReference type="ARBA" id="ARBA00022670"/>
    </source>
</evidence>
<dbReference type="PANTHER" id="PTHR10410">
    <property type="entry name" value="EUKARYOTIC TRANSLATION INITIATION FACTOR 3 -RELATED"/>
    <property type="match status" value="1"/>
</dbReference>
<evidence type="ECO:0000313" key="16">
    <source>
        <dbReference type="Proteomes" id="UP000438429"/>
    </source>
</evidence>
<comment type="similarity">
    <text evidence="4">Belongs to the peptidase M67A family. CSN5 subfamily.</text>
</comment>
<dbReference type="PROSITE" id="PS51450">
    <property type="entry name" value="LRR"/>
    <property type="match status" value="4"/>
</dbReference>
<evidence type="ECO:0000259" key="14">
    <source>
        <dbReference type="PROSITE" id="PS50249"/>
    </source>
</evidence>
<dbReference type="InterPro" id="IPR000555">
    <property type="entry name" value="JAMM/MPN+_dom"/>
</dbReference>
<dbReference type="Gene3D" id="3.40.140.10">
    <property type="entry name" value="Cytidine Deaminase, domain 2"/>
    <property type="match status" value="1"/>
</dbReference>
<dbReference type="PROSITE" id="PS50249">
    <property type="entry name" value="MPN"/>
    <property type="match status" value="1"/>
</dbReference>
<evidence type="ECO:0000256" key="6">
    <source>
        <dbReference type="ARBA" id="ARBA00022490"/>
    </source>
</evidence>
<dbReference type="Pfam" id="PF01398">
    <property type="entry name" value="JAB"/>
    <property type="match status" value="1"/>
</dbReference>
<accession>A0A6A4S942</accession>
<reference evidence="15 16" key="1">
    <citation type="submission" date="2019-06" db="EMBL/GenBank/DDBJ databases">
        <title>Draft genomes of female and male turbot (Scophthalmus maximus).</title>
        <authorList>
            <person name="Xu H."/>
            <person name="Xu X.-W."/>
            <person name="Shao C."/>
            <person name="Chen S."/>
        </authorList>
    </citation>
    <scope>NUCLEOTIDE SEQUENCE [LARGE SCALE GENOMIC DNA]</scope>
    <source>
        <strain evidence="15">Ysfricsl-2016a</strain>
        <tissue evidence="15">Blood</tissue>
    </source>
</reference>
<evidence type="ECO:0000256" key="8">
    <source>
        <dbReference type="ARBA" id="ARBA00022723"/>
    </source>
</evidence>
<keyword evidence="12" id="KW-0482">Metalloprotease</keyword>
<dbReference type="SMART" id="SM00232">
    <property type="entry name" value="JAB_MPN"/>
    <property type="match status" value="1"/>
</dbReference>
<keyword evidence="9" id="KW-0736">Signalosome</keyword>
<evidence type="ECO:0000256" key="5">
    <source>
        <dbReference type="ARBA" id="ARBA00014880"/>
    </source>
</evidence>
<keyword evidence="8" id="KW-0479">Metal-binding</keyword>
<dbReference type="FunFam" id="3.40.140.10:FF:000203">
    <property type="entry name" value="COP9 signalosome complex subunit 5"/>
    <property type="match status" value="1"/>
</dbReference>
<comment type="cofactor">
    <cofactor evidence="1">
        <name>a divalent metal cation</name>
        <dbReference type="ChEBI" id="CHEBI:60240"/>
    </cofactor>
</comment>
<dbReference type="InterPro" id="IPR037518">
    <property type="entry name" value="MPN"/>
</dbReference>
<dbReference type="GO" id="GO:0005737">
    <property type="term" value="C:cytoplasm"/>
    <property type="evidence" value="ECO:0007669"/>
    <property type="project" value="UniProtKB-SubCell"/>
</dbReference>
<dbReference type="InterPro" id="IPR001611">
    <property type="entry name" value="Leu-rich_rpt"/>
</dbReference>
<dbReference type="GO" id="GO:0006508">
    <property type="term" value="P:proteolysis"/>
    <property type="evidence" value="ECO:0007669"/>
    <property type="project" value="UniProtKB-KW"/>
</dbReference>
<dbReference type="Gene3D" id="3.80.10.10">
    <property type="entry name" value="Ribonuclease Inhibitor"/>
    <property type="match status" value="2"/>
</dbReference>
<evidence type="ECO:0000256" key="3">
    <source>
        <dbReference type="ARBA" id="ARBA00004496"/>
    </source>
</evidence>
<keyword evidence="6" id="KW-0963">Cytoplasm</keyword>
<evidence type="ECO:0000256" key="9">
    <source>
        <dbReference type="ARBA" id="ARBA00022790"/>
    </source>
</evidence>
<keyword evidence="13" id="KW-0539">Nucleus</keyword>
<keyword evidence="11" id="KW-0862">Zinc</keyword>
<keyword evidence="10" id="KW-0378">Hydrolase</keyword>
<evidence type="ECO:0000256" key="4">
    <source>
        <dbReference type="ARBA" id="ARBA00006008"/>
    </source>
</evidence>